<dbReference type="AlphaFoldDB" id="A0A5C4KXM9"/>
<evidence type="ECO:0000313" key="3">
    <source>
        <dbReference type="Proteomes" id="UP000306272"/>
    </source>
</evidence>
<gene>
    <name evidence="2" type="ORF">FHG55_16295</name>
</gene>
<evidence type="ECO:0000256" key="1">
    <source>
        <dbReference type="SAM" id="MobiDB-lite"/>
    </source>
</evidence>
<keyword evidence="3" id="KW-1185">Reference proteome</keyword>
<protein>
    <submittedName>
        <fullName evidence="2">Uncharacterized protein</fullName>
    </submittedName>
</protein>
<accession>A0A5C4KXM9</accession>
<feature type="region of interest" description="Disordered" evidence="1">
    <location>
        <begin position="51"/>
        <end position="75"/>
    </location>
</feature>
<proteinExistence type="predicted"/>
<evidence type="ECO:0000313" key="2">
    <source>
        <dbReference type="EMBL" id="TNB94604.1"/>
    </source>
</evidence>
<dbReference type="Proteomes" id="UP000306272">
    <property type="component" value="Unassembled WGS sequence"/>
</dbReference>
<organism evidence="2 3">
    <name type="scientific">Pseudomonas jessenii</name>
    <dbReference type="NCBI Taxonomy" id="77298"/>
    <lineage>
        <taxon>Bacteria</taxon>
        <taxon>Pseudomonadati</taxon>
        <taxon>Pseudomonadota</taxon>
        <taxon>Gammaproteobacteria</taxon>
        <taxon>Pseudomonadales</taxon>
        <taxon>Pseudomonadaceae</taxon>
        <taxon>Pseudomonas</taxon>
    </lineage>
</organism>
<dbReference type="EMBL" id="VDDB01000013">
    <property type="protein sequence ID" value="TNB94604.1"/>
    <property type="molecule type" value="Genomic_DNA"/>
</dbReference>
<reference evidence="2" key="1">
    <citation type="submission" date="2019-06" db="EMBL/GenBank/DDBJ databases">
        <title>Pseudomonas-derived Butenolides : (Bio)synthesis of Styrolides.</title>
        <authorList>
            <person name="Klapper M."/>
            <person name="Chowdhury S."/>
            <person name="Stallforth P."/>
        </authorList>
    </citation>
    <scope>NUCLEOTIDE SEQUENCE [LARGE SCALE GENOMIC DNA]</scope>
    <source>
        <strain evidence="2">EC-S101</strain>
    </source>
</reference>
<comment type="caution">
    <text evidence="2">The sequence shown here is derived from an EMBL/GenBank/DDBJ whole genome shotgun (WGS) entry which is preliminary data.</text>
</comment>
<sequence length="75" mass="8436">MQIPKNHCGSGLAREIGVPVKQLLTDTPLSRASPLPHLLWRFAENQLSTSARRSRPCNARSAVSSCMQRSRNRYM</sequence>
<name>A0A5C4KXM9_PSEJE</name>